<feature type="domain" description="HTH luxR-type" evidence="1">
    <location>
        <begin position="306"/>
        <end position="363"/>
    </location>
</feature>
<dbReference type="InterPro" id="IPR000792">
    <property type="entry name" value="Tscrpt_reg_LuxR_C"/>
</dbReference>
<reference evidence="2 3" key="1">
    <citation type="submission" date="2019-07" db="EMBL/GenBank/DDBJ databases">
        <title>Genome sequencing for Ferrovibrio sp. K5.</title>
        <authorList>
            <person name="Park S.-J."/>
        </authorList>
    </citation>
    <scope>NUCLEOTIDE SEQUENCE [LARGE SCALE GENOMIC DNA]</scope>
    <source>
        <strain evidence="2 3">K5</strain>
    </source>
</reference>
<proteinExistence type="predicted"/>
<dbReference type="Proteomes" id="UP000317496">
    <property type="component" value="Chromosome"/>
</dbReference>
<protein>
    <submittedName>
        <fullName evidence="2">Helix-turn-helix transcriptional regulator</fullName>
    </submittedName>
</protein>
<sequence length="369" mass="41094">MLDGLVEDFLQGFLRDDARLQSGLVTLSRQLGAENGQLAIRQGATGAPLLRYIHGIPDDYPLINSYDSEHCAQDPFLAPLWLPENLGRLFWADLQEQDGSEAVTFFDAYRKSGWRYMLSAAFYNKDGRLGYVRFLRAGSAGPFDRDRAAALPYILPHLAMAYGMREAFSQVYAALEPHLLQGGEEDVGIVYLDAERRSVLLNDQARRIFAGMDGLYHRSGTVAADGWEETQAIGKLITNAIASARDPQSLLSRSEVTIARPSGRAPYALQAVPVIVRNRFTDENGIVAALRIVDQEEQDLSATSQAYRLTAAETRLAHYLISGMPPKEVARQTGLSIHTIRTQQRGLYRKLGVSRHFDLLMRLAPNRVK</sequence>
<dbReference type="EMBL" id="CP041636">
    <property type="protein sequence ID" value="QDO95824.1"/>
    <property type="molecule type" value="Genomic_DNA"/>
</dbReference>
<gene>
    <name evidence="2" type="ORF">FNB15_00330</name>
</gene>
<dbReference type="OrthoDB" id="7321545at2"/>
<dbReference type="SMART" id="SM00421">
    <property type="entry name" value="HTH_LUXR"/>
    <property type="match status" value="1"/>
</dbReference>
<evidence type="ECO:0000259" key="1">
    <source>
        <dbReference type="SMART" id="SM00421"/>
    </source>
</evidence>
<name>A0A516GWC6_9PROT</name>
<dbReference type="Gene3D" id="1.10.10.10">
    <property type="entry name" value="Winged helix-like DNA-binding domain superfamily/Winged helix DNA-binding domain"/>
    <property type="match status" value="1"/>
</dbReference>
<dbReference type="SUPFAM" id="SSF46894">
    <property type="entry name" value="C-terminal effector domain of the bipartite response regulators"/>
    <property type="match status" value="1"/>
</dbReference>
<dbReference type="InterPro" id="IPR036388">
    <property type="entry name" value="WH-like_DNA-bd_sf"/>
</dbReference>
<dbReference type="GO" id="GO:0006355">
    <property type="term" value="P:regulation of DNA-templated transcription"/>
    <property type="evidence" value="ECO:0007669"/>
    <property type="project" value="InterPro"/>
</dbReference>
<accession>A0A516GWC6</accession>
<dbReference type="AlphaFoldDB" id="A0A516GWC6"/>
<dbReference type="GO" id="GO:0003677">
    <property type="term" value="F:DNA binding"/>
    <property type="evidence" value="ECO:0007669"/>
    <property type="project" value="InterPro"/>
</dbReference>
<dbReference type="RefSeq" id="WP_144066805.1">
    <property type="nucleotide sequence ID" value="NZ_CP041636.1"/>
</dbReference>
<evidence type="ECO:0000313" key="3">
    <source>
        <dbReference type="Proteomes" id="UP000317496"/>
    </source>
</evidence>
<dbReference type="InterPro" id="IPR016032">
    <property type="entry name" value="Sig_transdc_resp-reg_C-effctor"/>
</dbReference>
<keyword evidence="3" id="KW-1185">Reference proteome</keyword>
<dbReference type="KEGG" id="fer:FNB15_00330"/>
<evidence type="ECO:0000313" key="2">
    <source>
        <dbReference type="EMBL" id="QDO95824.1"/>
    </source>
</evidence>
<organism evidence="2 3">
    <name type="scientific">Ferrovibrio terrae</name>
    <dbReference type="NCBI Taxonomy" id="2594003"/>
    <lineage>
        <taxon>Bacteria</taxon>
        <taxon>Pseudomonadati</taxon>
        <taxon>Pseudomonadota</taxon>
        <taxon>Alphaproteobacteria</taxon>
        <taxon>Rhodospirillales</taxon>
        <taxon>Rhodospirillaceae</taxon>
        <taxon>Ferrovibrio</taxon>
    </lineage>
</organism>